<gene>
    <name evidence="1" type="ORF">TNCV_3046001</name>
</gene>
<sequence>MDDFTKRKTADMHLTYGVANGNGRSVLWLYQKRFPCRYIPNRKRLQRIHRRQCKKGSFTTSTDGRGRSRTIWLQNLEEVILDHVHETSERSTTAVRQTPQRCY</sequence>
<evidence type="ECO:0000313" key="1">
    <source>
        <dbReference type="EMBL" id="GFX94968.1"/>
    </source>
</evidence>
<reference evidence="1" key="1">
    <citation type="submission" date="2020-08" db="EMBL/GenBank/DDBJ databases">
        <title>Multicomponent nature underlies the extraordinary mechanical properties of spider dragline silk.</title>
        <authorList>
            <person name="Kono N."/>
            <person name="Nakamura H."/>
            <person name="Mori M."/>
            <person name="Yoshida Y."/>
            <person name="Ohtoshi R."/>
            <person name="Malay A.D."/>
            <person name="Moran D.A.P."/>
            <person name="Tomita M."/>
            <person name="Numata K."/>
            <person name="Arakawa K."/>
        </authorList>
    </citation>
    <scope>NUCLEOTIDE SEQUENCE</scope>
</reference>
<organism evidence="1 2">
    <name type="scientific">Trichonephila clavipes</name>
    <name type="common">Golden silk orbweaver</name>
    <name type="synonym">Nephila clavipes</name>
    <dbReference type="NCBI Taxonomy" id="2585209"/>
    <lineage>
        <taxon>Eukaryota</taxon>
        <taxon>Metazoa</taxon>
        <taxon>Ecdysozoa</taxon>
        <taxon>Arthropoda</taxon>
        <taxon>Chelicerata</taxon>
        <taxon>Arachnida</taxon>
        <taxon>Araneae</taxon>
        <taxon>Araneomorphae</taxon>
        <taxon>Entelegynae</taxon>
        <taxon>Araneoidea</taxon>
        <taxon>Nephilidae</taxon>
        <taxon>Trichonephila</taxon>
    </lineage>
</organism>
<proteinExistence type="predicted"/>
<dbReference type="AlphaFoldDB" id="A0A8X6V585"/>
<dbReference type="Proteomes" id="UP000887159">
    <property type="component" value="Unassembled WGS sequence"/>
</dbReference>
<keyword evidence="2" id="KW-1185">Reference proteome</keyword>
<accession>A0A8X6V585</accession>
<protein>
    <submittedName>
        <fullName evidence="1">Uncharacterized protein</fullName>
    </submittedName>
</protein>
<comment type="caution">
    <text evidence="1">The sequence shown here is derived from an EMBL/GenBank/DDBJ whole genome shotgun (WGS) entry which is preliminary data.</text>
</comment>
<dbReference type="EMBL" id="BMAU01021182">
    <property type="protein sequence ID" value="GFX94968.1"/>
    <property type="molecule type" value="Genomic_DNA"/>
</dbReference>
<name>A0A8X6V585_TRICX</name>
<evidence type="ECO:0000313" key="2">
    <source>
        <dbReference type="Proteomes" id="UP000887159"/>
    </source>
</evidence>